<comment type="caution">
    <text evidence="7">The sequence shown here is derived from an EMBL/GenBank/DDBJ whole genome shotgun (WGS) entry which is preliminary data.</text>
</comment>
<proteinExistence type="predicted"/>
<keyword evidence="1" id="KW-0677">Repeat</keyword>
<dbReference type="Proteomes" id="UP000326396">
    <property type="component" value="Linkage Group LG12"/>
</dbReference>
<evidence type="ECO:0000256" key="1">
    <source>
        <dbReference type="ARBA" id="ARBA00022737"/>
    </source>
</evidence>
<keyword evidence="2" id="KW-0547">Nucleotide-binding</keyword>
<evidence type="ECO:0000313" key="7">
    <source>
        <dbReference type="EMBL" id="KAD6454692.1"/>
    </source>
</evidence>
<organism evidence="7 8">
    <name type="scientific">Mikania micrantha</name>
    <name type="common">bitter vine</name>
    <dbReference type="NCBI Taxonomy" id="192012"/>
    <lineage>
        <taxon>Eukaryota</taxon>
        <taxon>Viridiplantae</taxon>
        <taxon>Streptophyta</taxon>
        <taxon>Embryophyta</taxon>
        <taxon>Tracheophyta</taxon>
        <taxon>Spermatophyta</taxon>
        <taxon>Magnoliopsida</taxon>
        <taxon>eudicotyledons</taxon>
        <taxon>Gunneridae</taxon>
        <taxon>Pentapetalae</taxon>
        <taxon>asterids</taxon>
        <taxon>campanulids</taxon>
        <taxon>Asterales</taxon>
        <taxon>Asteraceae</taxon>
        <taxon>Asteroideae</taxon>
        <taxon>Heliantheae alliance</taxon>
        <taxon>Eupatorieae</taxon>
        <taxon>Mikania</taxon>
    </lineage>
</organism>
<dbReference type="AlphaFoldDB" id="A0A5N6PJM3"/>
<dbReference type="OrthoDB" id="2973320at2759"/>
<dbReference type="Gene3D" id="1.20.5.4130">
    <property type="match status" value="1"/>
</dbReference>
<feature type="coiled-coil region" evidence="4">
    <location>
        <begin position="28"/>
        <end position="88"/>
    </location>
</feature>
<gene>
    <name evidence="7" type="ORF">E3N88_09398</name>
</gene>
<keyword evidence="4" id="KW-0175">Coiled coil</keyword>
<dbReference type="GO" id="GO:0000166">
    <property type="term" value="F:nucleotide binding"/>
    <property type="evidence" value="ECO:0007669"/>
    <property type="project" value="UniProtKB-KW"/>
</dbReference>
<evidence type="ECO:0000256" key="3">
    <source>
        <dbReference type="ARBA" id="ARBA00022821"/>
    </source>
</evidence>
<reference evidence="7 8" key="1">
    <citation type="submission" date="2019-05" db="EMBL/GenBank/DDBJ databases">
        <title>Mikania micrantha, genome provides insights into the molecular mechanism of rapid growth.</title>
        <authorList>
            <person name="Liu B."/>
        </authorList>
    </citation>
    <scope>NUCLEOTIDE SEQUENCE [LARGE SCALE GENOMIC DNA]</scope>
    <source>
        <strain evidence="7">NLD-2019</strain>
        <tissue evidence="7">Leaf</tissue>
    </source>
</reference>
<evidence type="ECO:0000256" key="5">
    <source>
        <dbReference type="SAM" id="MobiDB-lite"/>
    </source>
</evidence>
<feature type="domain" description="Disease resistance N-terminal" evidence="6">
    <location>
        <begin position="9"/>
        <end position="102"/>
    </location>
</feature>
<dbReference type="EMBL" id="SZYD01000004">
    <property type="protein sequence ID" value="KAD6454692.1"/>
    <property type="molecule type" value="Genomic_DNA"/>
</dbReference>
<evidence type="ECO:0000256" key="4">
    <source>
        <dbReference type="SAM" id="Coils"/>
    </source>
</evidence>
<accession>A0A5N6PJM3</accession>
<protein>
    <recommendedName>
        <fullName evidence="6">Disease resistance N-terminal domain-containing protein</fullName>
    </recommendedName>
</protein>
<keyword evidence="3" id="KW-0611">Plant defense</keyword>
<dbReference type="InterPro" id="IPR041118">
    <property type="entry name" value="Rx_N"/>
</dbReference>
<keyword evidence="8" id="KW-1185">Reference proteome</keyword>
<feature type="region of interest" description="Disordered" evidence="5">
    <location>
        <begin position="148"/>
        <end position="168"/>
    </location>
</feature>
<dbReference type="GO" id="GO:0006952">
    <property type="term" value="P:defense response"/>
    <property type="evidence" value="ECO:0007669"/>
    <property type="project" value="UniProtKB-KW"/>
</dbReference>
<evidence type="ECO:0000259" key="6">
    <source>
        <dbReference type="Pfam" id="PF18052"/>
    </source>
</evidence>
<evidence type="ECO:0000256" key="2">
    <source>
        <dbReference type="ARBA" id="ARBA00022741"/>
    </source>
</evidence>
<evidence type="ECO:0000313" key="8">
    <source>
        <dbReference type="Proteomes" id="UP000326396"/>
    </source>
</evidence>
<dbReference type="Pfam" id="PF18052">
    <property type="entry name" value="Rx_N"/>
    <property type="match status" value="1"/>
</dbReference>
<sequence length="306" mass="35993">MGDVAFRAVVNDLYQRLVSKVIKELALLWGLEDNISNLRNDFDQIKADLEDAEETPMIIKEKAQELCLKRLRSALLMIENLLQDISAEALLCRLYKERGIIDRVRTLFCCKHNQLMFRFRIVHRIKAIRRKLEDLDYKRSFNTPRKTTHIDMGFEGHMPDRETSSRMHDSSIIFGRNEEAEMMKRKPATHQSKNLRKVLTRRAITRETYRKTLGKEPGKRAIKGRYKRIKERGEDRPTTYKTHIKESIRFQRRGDGPYARKEDQNSLRFSLVFHYLFVILCKRHSPGNSSDNLVSPKKIGVYNAPN</sequence>
<name>A0A5N6PJM3_9ASTR</name>